<evidence type="ECO:0000313" key="1">
    <source>
        <dbReference type="EMBL" id="QQP38920.1"/>
    </source>
</evidence>
<organism evidence="1 2">
    <name type="scientific">Caligus rogercresseyi</name>
    <name type="common">Sea louse</name>
    <dbReference type="NCBI Taxonomy" id="217165"/>
    <lineage>
        <taxon>Eukaryota</taxon>
        <taxon>Metazoa</taxon>
        <taxon>Ecdysozoa</taxon>
        <taxon>Arthropoda</taxon>
        <taxon>Crustacea</taxon>
        <taxon>Multicrustacea</taxon>
        <taxon>Hexanauplia</taxon>
        <taxon>Copepoda</taxon>
        <taxon>Siphonostomatoida</taxon>
        <taxon>Caligidae</taxon>
        <taxon>Caligus</taxon>
    </lineage>
</organism>
<name>A0A7T8JYX6_CALRO</name>
<reference evidence="2" key="1">
    <citation type="submission" date="2021-01" db="EMBL/GenBank/DDBJ databases">
        <title>Caligus Genome Assembly.</title>
        <authorList>
            <person name="Gallardo-Escarate C."/>
        </authorList>
    </citation>
    <scope>NUCLEOTIDE SEQUENCE [LARGE SCALE GENOMIC DNA]</scope>
</reference>
<evidence type="ECO:0008006" key="3">
    <source>
        <dbReference type="Google" id="ProtNLM"/>
    </source>
</evidence>
<proteinExistence type="predicted"/>
<dbReference type="AlphaFoldDB" id="A0A7T8JYX6"/>
<sequence length="225" mass="26184">MPRRVPLHILERASNIVKDEGRAVRAVAKEFAICHTTLYSRGHYKLPGVGYWTSRRVFTEEQEKSVAEYLKRAADLYFGLCPKEVRDDGKTILLKDMLIGQMIMDSIYIFILSFQVRRFAYQLAIHYGCKFPEQWRKTCMAGEDWFSGFMKRNTSLSIRRPQATSLSRASSFNRVNVGRFLENLSIVRERYEFRPQNIWNVDETGITTAQTPDRVVSRRGEKQVG</sequence>
<keyword evidence="2" id="KW-1185">Reference proteome</keyword>
<accession>A0A7T8JYX6</accession>
<protein>
    <recommendedName>
        <fullName evidence="3">HTH psq-type domain-containing protein</fullName>
    </recommendedName>
</protein>
<evidence type="ECO:0000313" key="2">
    <source>
        <dbReference type="Proteomes" id="UP000595437"/>
    </source>
</evidence>
<gene>
    <name evidence="1" type="ORF">FKW44_019638</name>
</gene>
<dbReference type="EMBL" id="CP045903">
    <property type="protein sequence ID" value="QQP38920.1"/>
    <property type="molecule type" value="Genomic_DNA"/>
</dbReference>
<dbReference type="OrthoDB" id="6357601at2759"/>
<dbReference type="Proteomes" id="UP000595437">
    <property type="component" value="Chromosome 14"/>
</dbReference>
<feature type="non-terminal residue" evidence="1">
    <location>
        <position position="225"/>
    </location>
</feature>